<gene>
    <name evidence="1" type="ORF">OIH86_22485</name>
</gene>
<dbReference type="RefSeq" id="WP_264144520.1">
    <property type="nucleotide sequence ID" value="NZ_JAOYEY010000050.1"/>
</dbReference>
<evidence type="ECO:0000313" key="1">
    <source>
        <dbReference type="EMBL" id="MCV9888423.1"/>
    </source>
</evidence>
<sequence length="61" mass="7345">MDSKTYQVCATCIHFKAIRKDKKMIYYCSRLKYDTKPTYSFNCWDPKEHVKRLMEKRGGTT</sequence>
<accession>A0ABT3DMY0</accession>
<dbReference type="EMBL" id="JAOYEY010000050">
    <property type="protein sequence ID" value="MCV9888423.1"/>
    <property type="molecule type" value="Genomic_DNA"/>
</dbReference>
<organism evidence="1 2">
    <name type="scientific">Metabacillus halosaccharovorans</name>
    <dbReference type="NCBI Taxonomy" id="930124"/>
    <lineage>
        <taxon>Bacteria</taxon>
        <taxon>Bacillati</taxon>
        <taxon>Bacillota</taxon>
        <taxon>Bacilli</taxon>
        <taxon>Bacillales</taxon>
        <taxon>Bacillaceae</taxon>
        <taxon>Metabacillus</taxon>
    </lineage>
</organism>
<proteinExistence type="predicted"/>
<evidence type="ECO:0000313" key="2">
    <source>
        <dbReference type="Proteomes" id="UP001526147"/>
    </source>
</evidence>
<dbReference type="Proteomes" id="UP001526147">
    <property type="component" value="Unassembled WGS sequence"/>
</dbReference>
<keyword evidence="2" id="KW-1185">Reference proteome</keyword>
<protein>
    <submittedName>
        <fullName evidence="1">Uncharacterized protein</fullName>
    </submittedName>
</protein>
<reference evidence="1 2" key="1">
    <citation type="submission" date="2022-10" db="EMBL/GenBank/DDBJ databases">
        <title>Draft genome assembly of moderately radiation resistant bacterium Metabacillus halosaccharovorans.</title>
        <authorList>
            <person name="Pal S."/>
            <person name="Gopinathan A."/>
        </authorList>
    </citation>
    <scope>NUCLEOTIDE SEQUENCE [LARGE SCALE GENOMIC DNA]</scope>
    <source>
        <strain evidence="1 2">VITHBRA001</strain>
    </source>
</reference>
<name>A0ABT3DMY0_9BACI</name>
<comment type="caution">
    <text evidence="1">The sequence shown here is derived from an EMBL/GenBank/DDBJ whole genome shotgun (WGS) entry which is preliminary data.</text>
</comment>